<dbReference type="InterPro" id="IPR029063">
    <property type="entry name" value="SAM-dependent_MTases_sf"/>
</dbReference>
<feature type="compositionally biased region" description="Polar residues" evidence="8">
    <location>
        <begin position="126"/>
        <end position="154"/>
    </location>
</feature>
<dbReference type="GO" id="GO:0006412">
    <property type="term" value="P:translation"/>
    <property type="evidence" value="ECO:0007669"/>
    <property type="project" value="InterPro"/>
</dbReference>
<evidence type="ECO:0000256" key="3">
    <source>
        <dbReference type="ARBA" id="ARBA00022946"/>
    </source>
</evidence>
<evidence type="ECO:0000256" key="7">
    <source>
        <dbReference type="ARBA" id="ARBA00045681"/>
    </source>
</evidence>
<dbReference type="PANTHER" id="PTHR13184:SF5">
    <property type="entry name" value="METHYLTRANSFERASE-LIKE PROTEIN 17, MITOCHONDRIAL"/>
    <property type="match status" value="1"/>
</dbReference>
<dbReference type="InterPro" id="IPR015324">
    <property type="entry name" value="Ribosomal_Rsm22-like"/>
</dbReference>
<feature type="region of interest" description="Disordered" evidence="8">
    <location>
        <begin position="75"/>
        <end position="154"/>
    </location>
</feature>
<evidence type="ECO:0000256" key="5">
    <source>
        <dbReference type="ARBA" id="ARBA00023014"/>
    </source>
</evidence>
<evidence type="ECO:0000313" key="10">
    <source>
        <dbReference type="Proteomes" id="UP000444721"/>
    </source>
</evidence>
<gene>
    <name evidence="9" type="ORF">FDP41_011407</name>
</gene>
<feature type="compositionally biased region" description="Low complexity" evidence="8">
    <location>
        <begin position="345"/>
        <end position="355"/>
    </location>
</feature>
<dbReference type="AlphaFoldDB" id="A0A6A5BYV7"/>
<feature type="region of interest" description="Disordered" evidence="8">
    <location>
        <begin position="477"/>
        <end position="496"/>
    </location>
</feature>
<sequence length="954" mass="109612">MQRLILSHRPSSILWKSPAIHHGNSYGICINSSLRNYLHEGVIISPTTSVKRTFTTQTLCQGKSFDKLLSSIEKDSGMKKSSKRHRSAKIEEPKTKIPEKKKATSQLFKKLEPTITQNRETEPTKLNDSPNTTHKNTHTSQPKAATNPLQQSEPTFKIIDKSQKRNENNDESILTPVAEYTASKLHNKELTSKLQKIVNTEDDVESVIEWGKKHDLRLNYDKVLTPTTTKTPEEKEKAKQRLKKAYQEYVQNVSVQEEENKIEDEQSLKLYGEQFVTSGAPKGFEMIESSKLSSKPHKKTDMEKLASRLSSLKKKTLPEETMKKQLLLKQVTEKGSLQEEKRPTETSSSTAPTTTVLNLTEEQYNNAISSLQEFTKSWKEKGYDPVLQNNFGRKILILYPCASNKKQQHKVKQSTQHASNNKRLHELLDEFEEQGVEEEHKDILDKTMSQKLVNVKNYFSQYGYDISDLKSLLKTDSKKQRNAQEKPNPTNHQPRYSEEIQREIENNAMDHSSSVDYNNVLLDEYLGDDDPNQVFQTVDQKHLLMSEYEEQTQYSMFSPDVQPYLKRSSKENEEKLRQEIAKMSIGSIHLPPPLAEGVSEIISEYPKNLIQRTAQLLSAAFRLRTSGFEKQQGSSTFSKIDEEKKIGLSSQHGDELFREQLEILKQLRSFKRTSKKKKRPIDIEMKKKESEEEMNRSYNPQIIYKDLEAAAYIAHRLPAIYGTSYRVFSESVMRMPDFEPKTMLDFGTGPGTTIWAAMEAFGSIKEVMAVEPSTAMMDVATRLFDYMEEKPQITWRRFLNENSSKQYDLVVASFVLNELANAQERERIVKALWKATSGLLVIVEPGTPVGFSFIREARSTVLSQKNHDSQNDKPVILAPCPHDSVCPMSGTPKWCHFAQRIDRESFQRLTKQAKKHYENENYSFIAIKRESLKGFDNSEQVEKGRRRGNESQTN</sequence>
<dbReference type="GO" id="GO:0008168">
    <property type="term" value="F:methyltransferase activity"/>
    <property type="evidence" value="ECO:0007669"/>
    <property type="project" value="InterPro"/>
</dbReference>
<dbReference type="GeneID" id="68118622"/>
<keyword evidence="4" id="KW-0408">Iron</keyword>
<dbReference type="OMA" id="KWCHFAQ"/>
<dbReference type="GO" id="GO:0051536">
    <property type="term" value="F:iron-sulfur cluster binding"/>
    <property type="evidence" value="ECO:0007669"/>
    <property type="project" value="UniProtKB-KW"/>
</dbReference>
<dbReference type="OrthoDB" id="421327at2759"/>
<evidence type="ECO:0000313" key="9">
    <source>
        <dbReference type="EMBL" id="KAF0982477.1"/>
    </source>
</evidence>
<dbReference type="VEuPathDB" id="AmoebaDB:FDP41_011407"/>
<comment type="caution">
    <text evidence="9">The sequence shown here is derived from an EMBL/GenBank/DDBJ whole genome shotgun (WGS) entry which is preliminary data.</text>
</comment>
<protein>
    <submittedName>
        <fullName evidence="9">Uncharacterized protein</fullName>
    </submittedName>
</protein>
<dbReference type="VEuPathDB" id="AmoebaDB:NF0034370"/>
<dbReference type="Gene3D" id="3.40.50.150">
    <property type="entry name" value="Vaccinia Virus protein VP39"/>
    <property type="match status" value="1"/>
</dbReference>
<keyword evidence="2" id="KW-0479">Metal-binding</keyword>
<evidence type="ECO:0000256" key="8">
    <source>
        <dbReference type="SAM" id="MobiDB-lite"/>
    </source>
</evidence>
<dbReference type="GO" id="GO:0046872">
    <property type="term" value="F:metal ion binding"/>
    <property type="evidence" value="ECO:0007669"/>
    <property type="project" value="UniProtKB-KW"/>
</dbReference>
<dbReference type="InterPro" id="IPR052571">
    <property type="entry name" value="Mt_RNA_Methyltransferase"/>
</dbReference>
<feature type="compositionally biased region" description="Polar residues" evidence="8">
    <location>
        <begin position="485"/>
        <end position="494"/>
    </location>
</feature>
<evidence type="ECO:0000256" key="6">
    <source>
        <dbReference type="ARBA" id="ARBA00023128"/>
    </source>
</evidence>
<dbReference type="VEuPathDB" id="AmoebaDB:NfTy_019270"/>
<evidence type="ECO:0000256" key="2">
    <source>
        <dbReference type="ARBA" id="ARBA00022723"/>
    </source>
</evidence>
<comment type="function">
    <text evidence="7">Mitochondrial ribosome (mitoribosome) assembly factor. Binds at the interface of the head and body domains of the mitochondrial small ribosomal subunit (mt-SSU), occluding the mRNA channel and preventing compaction of the head domain towards the body. Probable inactive methyltransferase: retains the characteristic folding and ability to bind S-adenosyl-L-methionine, but it probably lost its methyltransferase activity.</text>
</comment>
<feature type="compositionally biased region" description="Basic and acidic residues" evidence="8">
    <location>
        <begin position="940"/>
        <end position="954"/>
    </location>
</feature>
<proteinExistence type="predicted"/>
<dbReference type="EMBL" id="VFQX01000009">
    <property type="protein sequence ID" value="KAF0982477.1"/>
    <property type="molecule type" value="Genomic_DNA"/>
</dbReference>
<name>A0A6A5BYV7_NAEFO</name>
<keyword evidence="6" id="KW-0496">Mitochondrion</keyword>
<keyword evidence="5" id="KW-0411">Iron-sulfur</keyword>
<keyword evidence="3" id="KW-0809">Transit peptide</keyword>
<reference evidence="9 10" key="1">
    <citation type="journal article" date="2019" name="Sci. Rep.">
        <title>Nanopore sequencing improves the draft genome of the human pathogenic amoeba Naegleria fowleri.</title>
        <authorList>
            <person name="Liechti N."/>
            <person name="Schurch N."/>
            <person name="Bruggmann R."/>
            <person name="Wittwer M."/>
        </authorList>
    </citation>
    <scope>NUCLEOTIDE SEQUENCE [LARGE SCALE GENOMIC DNA]</scope>
    <source>
        <strain evidence="9 10">ATCC 30894</strain>
    </source>
</reference>
<accession>A0A6A5BYV7</accession>
<organism evidence="9 10">
    <name type="scientific">Naegleria fowleri</name>
    <name type="common">Brain eating amoeba</name>
    <dbReference type="NCBI Taxonomy" id="5763"/>
    <lineage>
        <taxon>Eukaryota</taxon>
        <taxon>Discoba</taxon>
        <taxon>Heterolobosea</taxon>
        <taxon>Tetramitia</taxon>
        <taxon>Eutetramitia</taxon>
        <taxon>Vahlkampfiidae</taxon>
        <taxon>Naegleria</taxon>
    </lineage>
</organism>
<feature type="compositionally biased region" description="Basic and acidic residues" evidence="8">
    <location>
        <begin position="88"/>
        <end position="102"/>
    </location>
</feature>
<feature type="region of interest" description="Disordered" evidence="8">
    <location>
        <begin position="328"/>
        <end position="355"/>
    </location>
</feature>
<dbReference type="GO" id="GO:0005763">
    <property type="term" value="C:mitochondrial small ribosomal subunit"/>
    <property type="evidence" value="ECO:0007669"/>
    <property type="project" value="TreeGrafter"/>
</dbReference>
<dbReference type="Pfam" id="PF09243">
    <property type="entry name" value="Rsm22"/>
    <property type="match status" value="1"/>
</dbReference>
<feature type="region of interest" description="Disordered" evidence="8">
    <location>
        <begin position="935"/>
        <end position="954"/>
    </location>
</feature>
<evidence type="ECO:0000256" key="1">
    <source>
        <dbReference type="ARBA" id="ARBA00004173"/>
    </source>
</evidence>
<dbReference type="GO" id="GO:0003735">
    <property type="term" value="F:structural constituent of ribosome"/>
    <property type="evidence" value="ECO:0007669"/>
    <property type="project" value="TreeGrafter"/>
</dbReference>
<comment type="subcellular location">
    <subcellularLocation>
        <location evidence="1">Mitochondrion</location>
    </subcellularLocation>
</comment>
<dbReference type="RefSeq" id="XP_044567190.1">
    <property type="nucleotide sequence ID" value="XM_044701812.1"/>
</dbReference>
<evidence type="ECO:0000256" key="4">
    <source>
        <dbReference type="ARBA" id="ARBA00023004"/>
    </source>
</evidence>
<keyword evidence="10" id="KW-1185">Reference proteome</keyword>
<dbReference type="Proteomes" id="UP000444721">
    <property type="component" value="Unassembled WGS sequence"/>
</dbReference>
<dbReference type="SUPFAM" id="SSF53335">
    <property type="entry name" value="S-adenosyl-L-methionine-dependent methyltransferases"/>
    <property type="match status" value="1"/>
</dbReference>
<dbReference type="PANTHER" id="PTHR13184">
    <property type="entry name" value="37S RIBOSOMAL PROTEIN S22"/>
    <property type="match status" value="1"/>
</dbReference>